<name>A0A2T9YV18_9FUNG</name>
<organism evidence="3 4">
    <name type="scientific">Smittium simulii</name>
    <dbReference type="NCBI Taxonomy" id="133385"/>
    <lineage>
        <taxon>Eukaryota</taxon>
        <taxon>Fungi</taxon>
        <taxon>Fungi incertae sedis</taxon>
        <taxon>Zoopagomycota</taxon>
        <taxon>Kickxellomycotina</taxon>
        <taxon>Harpellomycetes</taxon>
        <taxon>Harpellales</taxon>
        <taxon>Legeriomycetaceae</taxon>
        <taxon>Smittium</taxon>
    </lineage>
</organism>
<evidence type="ECO:0000256" key="2">
    <source>
        <dbReference type="SAM" id="Phobius"/>
    </source>
</evidence>
<evidence type="ECO:0000313" key="3">
    <source>
        <dbReference type="EMBL" id="PVU96190.1"/>
    </source>
</evidence>
<dbReference type="AlphaFoldDB" id="A0A2T9YV18"/>
<dbReference type="EMBL" id="MBFR01000039">
    <property type="protein sequence ID" value="PVU96190.1"/>
    <property type="molecule type" value="Genomic_DNA"/>
</dbReference>
<comment type="caution">
    <text evidence="3">The sequence shown here is derived from an EMBL/GenBank/DDBJ whole genome shotgun (WGS) entry which is preliminary data.</text>
</comment>
<evidence type="ECO:0000256" key="1">
    <source>
        <dbReference type="SAM" id="MobiDB-lite"/>
    </source>
</evidence>
<feature type="transmembrane region" description="Helical" evidence="2">
    <location>
        <begin position="209"/>
        <end position="229"/>
    </location>
</feature>
<proteinExistence type="predicted"/>
<keyword evidence="2" id="KW-0472">Membrane</keyword>
<keyword evidence="2" id="KW-0812">Transmembrane</keyword>
<accession>A0A2T9YV18</accession>
<evidence type="ECO:0000313" key="4">
    <source>
        <dbReference type="Proteomes" id="UP000245383"/>
    </source>
</evidence>
<keyword evidence="4" id="KW-1185">Reference proteome</keyword>
<protein>
    <submittedName>
        <fullName evidence="3">Uncharacterized protein</fullName>
    </submittedName>
</protein>
<sequence length="230" mass="26444">MPDTKSKKLSFFQKISFSAADSKHKTNNQTQIWNTESQKSKPRQQFINSKTNTSDSYCSSVTIFSPFGSQKHGVASGPAYFGINDNFQAEKKTPTNNIYSRDSIIPENTKAEYNVEELDKNINPYGIRANKSRGMAGSDLYSVDYYYFPKENTLKKKQSNSSLPHYKNPLKISPQPKIHQDSQHRPRKNYLHTPIVDNIISRFYFVSHFYYYLECLGTILLLCVTLLLLP</sequence>
<gene>
    <name evidence="3" type="ORF">BB561_001353</name>
</gene>
<dbReference type="OrthoDB" id="5641131at2759"/>
<dbReference type="Proteomes" id="UP000245383">
    <property type="component" value="Unassembled WGS sequence"/>
</dbReference>
<reference evidence="3 4" key="1">
    <citation type="journal article" date="2018" name="MBio">
        <title>Comparative Genomics Reveals the Core Gene Toolbox for the Fungus-Insect Symbiosis.</title>
        <authorList>
            <person name="Wang Y."/>
            <person name="Stata M."/>
            <person name="Wang W."/>
            <person name="Stajich J.E."/>
            <person name="White M.M."/>
            <person name="Moncalvo J.M."/>
        </authorList>
    </citation>
    <scope>NUCLEOTIDE SEQUENCE [LARGE SCALE GENOMIC DNA]</scope>
    <source>
        <strain evidence="3 4">SWE-8-4</strain>
    </source>
</reference>
<keyword evidence="2" id="KW-1133">Transmembrane helix</keyword>
<feature type="region of interest" description="Disordered" evidence="1">
    <location>
        <begin position="157"/>
        <end position="185"/>
    </location>
</feature>